<dbReference type="PANTHER" id="PTHR42852">
    <property type="entry name" value="THIOL:DISULFIDE INTERCHANGE PROTEIN DSBE"/>
    <property type="match status" value="1"/>
</dbReference>
<proteinExistence type="predicted"/>
<dbReference type="InterPro" id="IPR050553">
    <property type="entry name" value="Thioredoxin_ResA/DsbE_sf"/>
</dbReference>
<comment type="caution">
    <text evidence="2">The sequence shown here is derived from an EMBL/GenBank/DDBJ whole genome shotgun (WGS) entry which is preliminary data.</text>
</comment>
<evidence type="ECO:0000313" key="2">
    <source>
        <dbReference type="EMBL" id="TDQ17132.1"/>
    </source>
</evidence>
<dbReference type="InterPro" id="IPR036249">
    <property type="entry name" value="Thioredoxin-like_sf"/>
</dbReference>
<dbReference type="SUPFAM" id="SSF52833">
    <property type="entry name" value="Thioredoxin-like"/>
    <property type="match status" value="1"/>
</dbReference>
<feature type="domain" description="Thioredoxin" evidence="1">
    <location>
        <begin position="309"/>
        <end position="456"/>
    </location>
</feature>
<sequence>MNKILNFFFGLFLIFQSCTNPNVFEITVPEGQNPYDSLFIQEFITGETIAKFPLNSPQRKFYFPIQQTLIANFQIKGTEWIYLSILEPGSKKELVFDGQNFGTKDQVADSLNNYIWHSTDEMFSRYGRLIFGGGDPEIVKEKFDSLIATRQESISKVSDRLTKGELAILTYHNQARANNFLMYYGRIIRKLAPKDSYFDFVEKFPAFGTEAKSLPDVILYQYEIEYLRKNDSIQSIPSFLELIESRTADPDLRNFLKAYYIQSAIEHPSYWRPHQHLFTTDQIKVALEREKDNPYSYLINRASNSFFSSLAGVAAYDFEANQVDDSPFKFSDLRGKLVLIDAWASWCGPCIQHRPKILEIASKYENDPRIAVVMVSVDSQLDKWKNYVAKTNPAGFGYEVNIPDGMNDTFGDKYLVKWIPKYFLIDPEGIIVSSDLPEPSLGMEQLIEKELEKMKKMP</sequence>
<dbReference type="GO" id="GO:0016853">
    <property type="term" value="F:isomerase activity"/>
    <property type="evidence" value="ECO:0007669"/>
    <property type="project" value="UniProtKB-KW"/>
</dbReference>
<dbReference type="InterPro" id="IPR013766">
    <property type="entry name" value="Thioredoxin_domain"/>
</dbReference>
<dbReference type="EMBL" id="SNYF01000006">
    <property type="protein sequence ID" value="TDQ17132.1"/>
    <property type="molecule type" value="Genomic_DNA"/>
</dbReference>
<dbReference type="CDD" id="cd02966">
    <property type="entry name" value="TlpA_like_family"/>
    <property type="match status" value="1"/>
</dbReference>
<dbReference type="InterPro" id="IPR012336">
    <property type="entry name" value="Thioredoxin-like_fold"/>
</dbReference>
<organism evidence="2 3">
    <name type="scientific">Algoriphagus boseongensis</name>
    <dbReference type="NCBI Taxonomy" id="1442587"/>
    <lineage>
        <taxon>Bacteria</taxon>
        <taxon>Pseudomonadati</taxon>
        <taxon>Bacteroidota</taxon>
        <taxon>Cytophagia</taxon>
        <taxon>Cytophagales</taxon>
        <taxon>Cyclobacteriaceae</taxon>
        <taxon>Algoriphagus</taxon>
    </lineage>
</organism>
<evidence type="ECO:0000313" key="3">
    <source>
        <dbReference type="Proteomes" id="UP000294535"/>
    </source>
</evidence>
<dbReference type="PANTHER" id="PTHR42852:SF13">
    <property type="entry name" value="PROTEIN DIPZ"/>
    <property type="match status" value="1"/>
</dbReference>
<dbReference type="OrthoDB" id="6399635at2"/>
<dbReference type="PROSITE" id="PS51257">
    <property type="entry name" value="PROKAR_LIPOPROTEIN"/>
    <property type="match status" value="1"/>
</dbReference>
<keyword evidence="3" id="KW-1185">Reference proteome</keyword>
<dbReference type="Pfam" id="PF13905">
    <property type="entry name" value="Thioredoxin_8"/>
    <property type="match status" value="1"/>
</dbReference>
<dbReference type="AlphaFoldDB" id="A0A4R6T640"/>
<keyword evidence="2" id="KW-0413">Isomerase</keyword>
<gene>
    <name evidence="2" type="ORF">DFQ04_1784</name>
</gene>
<dbReference type="Gene3D" id="3.40.30.10">
    <property type="entry name" value="Glutaredoxin"/>
    <property type="match status" value="1"/>
</dbReference>
<dbReference type="RefSeq" id="WP_133554886.1">
    <property type="nucleotide sequence ID" value="NZ_SNYF01000006.1"/>
</dbReference>
<dbReference type="PROSITE" id="PS51352">
    <property type="entry name" value="THIOREDOXIN_2"/>
    <property type="match status" value="1"/>
</dbReference>
<dbReference type="Proteomes" id="UP000294535">
    <property type="component" value="Unassembled WGS sequence"/>
</dbReference>
<accession>A0A4R6T640</accession>
<protein>
    <submittedName>
        <fullName evidence="2">Thiol-disulfide isomerase/thioredoxin</fullName>
    </submittedName>
</protein>
<evidence type="ECO:0000259" key="1">
    <source>
        <dbReference type="PROSITE" id="PS51352"/>
    </source>
</evidence>
<reference evidence="2 3" key="1">
    <citation type="submission" date="2019-03" db="EMBL/GenBank/DDBJ databases">
        <title>Genomic Encyclopedia of Type Strains, Phase III (KMG-III): the genomes of soil and plant-associated and newly described type strains.</title>
        <authorList>
            <person name="Whitman W."/>
        </authorList>
    </citation>
    <scope>NUCLEOTIDE SEQUENCE [LARGE SCALE GENOMIC DNA]</scope>
    <source>
        <strain evidence="2 3">CECT 8446</strain>
    </source>
</reference>
<name>A0A4R6T640_9BACT</name>